<feature type="compositionally biased region" description="Low complexity" evidence="1">
    <location>
        <begin position="152"/>
        <end position="166"/>
    </location>
</feature>
<keyword evidence="3" id="KW-1185">Reference proteome</keyword>
<feature type="region of interest" description="Disordered" evidence="1">
    <location>
        <begin position="1"/>
        <end position="71"/>
    </location>
</feature>
<evidence type="ECO:0000256" key="1">
    <source>
        <dbReference type="SAM" id="MobiDB-lite"/>
    </source>
</evidence>
<proteinExistence type="predicted"/>
<dbReference type="EMBL" id="MU864369">
    <property type="protein sequence ID" value="KAK4190087.1"/>
    <property type="molecule type" value="Genomic_DNA"/>
</dbReference>
<comment type="caution">
    <text evidence="2">The sequence shown here is derived from an EMBL/GenBank/DDBJ whole genome shotgun (WGS) entry which is preliminary data.</text>
</comment>
<dbReference type="Proteomes" id="UP001302126">
    <property type="component" value="Unassembled WGS sequence"/>
</dbReference>
<protein>
    <recommendedName>
        <fullName evidence="4">Life-span regulatory factor domain-containing protein</fullName>
    </recommendedName>
</protein>
<evidence type="ECO:0000313" key="2">
    <source>
        <dbReference type="EMBL" id="KAK4190087.1"/>
    </source>
</evidence>
<gene>
    <name evidence="2" type="ORF">QBC35DRAFT_111454</name>
</gene>
<evidence type="ECO:0008006" key="4">
    <source>
        <dbReference type="Google" id="ProtNLM"/>
    </source>
</evidence>
<organism evidence="2 3">
    <name type="scientific">Podospora australis</name>
    <dbReference type="NCBI Taxonomy" id="1536484"/>
    <lineage>
        <taxon>Eukaryota</taxon>
        <taxon>Fungi</taxon>
        <taxon>Dikarya</taxon>
        <taxon>Ascomycota</taxon>
        <taxon>Pezizomycotina</taxon>
        <taxon>Sordariomycetes</taxon>
        <taxon>Sordariomycetidae</taxon>
        <taxon>Sordariales</taxon>
        <taxon>Podosporaceae</taxon>
        <taxon>Podospora</taxon>
    </lineage>
</organism>
<feature type="compositionally biased region" description="Basic and acidic residues" evidence="1">
    <location>
        <begin position="59"/>
        <end position="70"/>
    </location>
</feature>
<reference evidence="2" key="1">
    <citation type="journal article" date="2023" name="Mol. Phylogenet. Evol.">
        <title>Genome-scale phylogeny and comparative genomics of the fungal order Sordariales.</title>
        <authorList>
            <person name="Hensen N."/>
            <person name="Bonometti L."/>
            <person name="Westerberg I."/>
            <person name="Brannstrom I.O."/>
            <person name="Guillou S."/>
            <person name="Cros-Aarteil S."/>
            <person name="Calhoun S."/>
            <person name="Haridas S."/>
            <person name="Kuo A."/>
            <person name="Mondo S."/>
            <person name="Pangilinan J."/>
            <person name="Riley R."/>
            <person name="LaButti K."/>
            <person name="Andreopoulos B."/>
            <person name="Lipzen A."/>
            <person name="Chen C."/>
            <person name="Yan M."/>
            <person name="Daum C."/>
            <person name="Ng V."/>
            <person name="Clum A."/>
            <person name="Steindorff A."/>
            <person name="Ohm R.A."/>
            <person name="Martin F."/>
            <person name="Silar P."/>
            <person name="Natvig D.O."/>
            <person name="Lalanne C."/>
            <person name="Gautier V."/>
            <person name="Ament-Velasquez S.L."/>
            <person name="Kruys A."/>
            <person name="Hutchinson M.I."/>
            <person name="Powell A.J."/>
            <person name="Barry K."/>
            <person name="Miller A.N."/>
            <person name="Grigoriev I.V."/>
            <person name="Debuchy R."/>
            <person name="Gladieux P."/>
            <person name="Hiltunen Thoren M."/>
            <person name="Johannesson H."/>
        </authorList>
    </citation>
    <scope>NUCLEOTIDE SEQUENCE</scope>
    <source>
        <strain evidence="2">PSN309</strain>
    </source>
</reference>
<dbReference type="Pfam" id="PF12855">
    <property type="entry name" value="Ecl1"/>
    <property type="match status" value="1"/>
</dbReference>
<reference evidence="2" key="2">
    <citation type="submission" date="2023-05" db="EMBL/GenBank/DDBJ databases">
        <authorList>
            <consortium name="Lawrence Berkeley National Laboratory"/>
            <person name="Steindorff A."/>
            <person name="Hensen N."/>
            <person name="Bonometti L."/>
            <person name="Westerberg I."/>
            <person name="Brannstrom I.O."/>
            <person name="Guillou S."/>
            <person name="Cros-Aarteil S."/>
            <person name="Calhoun S."/>
            <person name="Haridas S."/>
            <person name="Kuo A."/>
            <person name="Mondo S."/>
            <person name="Pangilinan J."/>
            <person name="Riley R."/>
            <person name="Labutti K."/>
            <person name="Andreopoulos B."/>
            <person name="Lipzen A."/>
            <person name="Chen C."/>
            <person name="Yanf M."/>
            <person name="Daum C."/>
            <person name="Ng V."/>
            <person name="Clum A."/>
            <person name="Ohm R."/>
            <person name="Martin F."/>
            <person name="Silar P."/>
            <person name="Natvig D."/>
            <person name="Lalanne C."/>
            <person name="Gautier V."/>
            <person name="Ament-Velasquez S.L."/>
            <person name="Kruys A."/>
            <person name="Hutchinson M.I."/>
            <person name="Powell A.J."/>
            <person name="Barry K."/>
            <person name="Miller A.N."/>
            <person name="Grigoriev I.V."/>
            <person name="Debuchy R."/>
            <person name="Gladieux P."/>
            <person name="Thoren M.H."/>
            <person name="Johannesson H."/>
        </authorList>
    </citation>
    <scope>NUCLEOTIDE SEQUENCE</scope>
    <source>
        <strain evidence="2">PSN309</strain>
    </source>
</reference>
<feature type="compositionally biased region" description="Polar residues" evidence="1">
    <location>
        <begin position="38"/>
        <end position="52"/>
    </location>
</feature>
<accession>A0AAN7AL48</accession>
<dbReference type="InterPro" id="IPR024368">
    <property type="entry name" value="Ecl1/2/3"/>
</dbReference>
<dbReference type="AlphaFoldDB" id="A0AAN7AL48"/>
<feature type="region of interest" description="Disordered" evidence="1">
    <location>
        <begin position="112"/>
        <end position="166"/>
    </location>
</feature>
<name>A0AAN7AL48_9PEZI</name>
<evidence type="ECO:0000313" key="3">
    <source>
        <dbReference type="Proteomes" id="UP001302126"/>
    </source>
</evidence>
<sequence>MHHHRRKSGHTSGNTSMTDVRKAVTASDFSTYKKHSSRPATMTRRITPQSPSALKLGKSPRDRERELDEERWWDEEREAFPQYCMYCETQFLPSDDQSLYCSDRCRYDDELTPSRLTSRDTRPHPQQPYPLGSYSVPEPLRDIVPRASPSGHFSPPTTPATHHPSSIKSFAYRPPSPPSPVGTFHSHQWAGRSTQTSPGSSYVKTNYFPSTYDGVYYGADHYGSSTDRPLPTRRPGVYSRPKSIELVTPMLGGR</sequence>